<reference evidence="3" key="1">
    <citation type="submission" date="2022-12" db="EMBL/GenBank/DDBJ databases">
        <authorList>
            <person name="Petersen C."/>
        </authorList>
    </citation>
    <scope>NUCLEOTIDE SEQUENCE</scope>
    <source>
        <strain evidence="3">IBT 17660</strain>
    </source>
</reference>
<comment type="caution">
    <text evidence="3">The sequence shown here is derived from an EMBL/GenBank/DDBJ whole genome shotgun (WGS) entry which is preliminary data.</text>
</comment>
<evidence type="ECO:0000256" key="1">
    <source>
        <dbReference type="ARBA" id="ARBA00001974"/>
    </source>
</evidence>
<dbReference type="SUPFAM" id="SSF51905">
    <property type="entry name" value="FAD/NAD(P)-binding domain"/>
    <property type="match status" value="1"/>
</dbReference>
<dbReference type="GO" id="GO:0004497">
    <property type="term" value="F:monooxygenase activity"/>
    <property type="evidence" value="ECO:0007669"/>
    <property type="project" value="UniProtKB-KW"/>
</dbReference>
<comment type="cofactor">
    <cofactor evidence="1">
        <name>FAD</name>
        <dbReference type="ChEBI" id="CHEBI:57692"/>
    </cofactor>
</comment>
<dbReference type="InterPro" id="IPR051820">
    <property type="entry name" value="FAD-binding_MO"/>
</dbReference>
<sequence length="168" mass="18156">MLCSFFMVSICRLFPRAAKPFLLRERAKLLPPDFNLEPDFVSSYNPWEQRLCFCPYGDFYACIRSGKGSVNTGTIESITASSIKLASGKELHPDIIVTATGLKLCTAGGIPITIDGEPSMSVVYPWKKEASAASSPVVALSVRRFSVLKYTSGSQSGFGCPNAISVMA</sequence>
<keyword evidence="4" id="KW-1185">Reference proteome</keyword>
<dbReference type="Proteomes" id="UP001147760">
    <property type="component" value="Unassembled WGS sequence"/>
</dbReference>
<dbReference type="PANTHER" id="PTHR43872">
    <property type="entry name" value="MONOOXYGENASE, PUTATIVE (AFU_ORTHOLOGUE AFUA_8G02570)-RELATED"/>
    <property type="match status" value="1"/>
</dbReference>
<name>A0A9W9WPY1_9EURO</name>
<reference evidence="3" key="2">
    <citation type="journal article" date="2023" name="IMA Fungus">
        <title>Comparative genomic study of the Penicillium genus elucidates a diverse pangenome and 15 lateral gene transfer events.</title>
        <authorList>
            <person name="Petersen C."/>
            <person name="Sorensen T."/>
            <person name="Nielsen M.R."/>
            <person name="Sondergaard T.E."/>
            <person name="Sorensen J.L."/>
            <person name="Fitzpatrick D.A."/>
            <person name="Frisvad J.C."/>
            <person name="Nielsen K.L."/>
        </authorList>
    </citation>
    <scope>NUCLEOTIDE SEQUENCE</scope>
    <source>
        <strain evidence="3">IBT 17660</strain>
    </source>
</reference>
<evidence type="ECO:0000256" key="2">
    <source>
        <dbReference type="ARBA" id="ARBA00023033"/>
    </source>
</evidence>
<organism evidence="3 4">
    <name type="scientific">Penicillium desertorum</name>
    <dbReference type="NCBI Taxonomy" id="1303715"/>
    <lineage>
        <taxon>Eukaryota</taxon>
        <taxon>Fungi</taxon>
        <taxon>Dikarya</taxon>
        <taxon>Ascomycota</taxon>
        <taxon>Pezizomycotina</taxon>
        <taxon>Eurotiomycetes</taxon>
        <taxon>Eurotiomycetidae</taxon>
        <taxon>Eurotiales</taxon>
        <taxon>Aspergillaceae</taxon>
        <taxon>Penicillium</taxon>
    </lineage>
</organism>
<protein>
    <submittedName>
        <fullName evidence="3">Flavoprotein</fullName>
    </submittedName>
</protein>
<evidence type="ECO:0000313" key="3">
    <source>
        <dbReference type="EMBL" id="KAJ5471541.1"/>
    </source>
</evidence>
<evidence type="ECO:0000313" key="4">
    <source>
        <dbReference type="Proteomes" id="UP001147760"/>
    </source>
</evidence>
<keyword evidence="2" id="KW-0503">Monooxygenase</keyword>
<accession>A0A9W9WPY1</accession>
<dbReference type="EMBL" id="JAPWDO010000005">
    <property type="protein sequence ID" value="KAJ5471541.1"/>
    <property type="molecule type" value="Genomic_DNA"/>
</dbReference>
<dbReference type="OrthoDB" id="66881at2759"/>
<dbReference type="AlphaFoldDB" id="A0A9W9WPY1"/>
<gene>
    <name evidence="3" type="ORF">N7530_008898</name>
</gene>
<dbReference type="PANTHER" id="PTHR43872:SF1">
    <property type="entry name" value="MONOOXYGENASE, PUTATIVE (AFU_ORTHOLOGUE AFUA_8G02570)-RELATED"/>
    <property type="match status" value="1"/>
</dbReference>
<proteinExistence type="predicted"/>
<keyword evidence="2" id="KW-0560">Oxidoreductase</keyword>
<dbReference type="InterPro" id="IPR036188">
    <property type="entry name" value="FAD/NAD-bd_sf"/>
</dbReference>